<dbReference type="PANTHER" id="PTHR30624:SF4">
    <property type="entry name" value="METALLOPROTEASE TLDD"/>
    <property type="match status" value="1"/>
</dbReference>
<organism evidence="4 5">
    <name type="scientific">Haladaptatus litoreus</name>
    <dbReference type="NCBI Taxonomy" id="553468"/>
    <lineage>
        <taxon>Archaea</taxon>
        <taxon>Methanobacteriati</taxon>
        <taxon>Methanobacteriota</taxon>
        <taxon>Stenosarchaea group</taxon>
        <taxon>Halobacteria</taxon>
        <taxon>Halobacteriales</taxon>
        <taxon>Haladaptataceae</taxon>
        <taxon>Haladaptatus</taxon>
    </lineage>
</organism>
<dbReference type="EMBL" id="FTNO01000001">
    <property type="protein sequence ID" value="SIQ84055.1"/>
    <property type="molecule type" value="Genomic_DNA"/>
</dbReference>
<dbReference type="Gene3D" id="3.30.2290.10">
    <property type="entry name" value="PmbA/TldD superfamily"/>
    <property type="match status" value="1"/>
</dbReference>
<dbReference type="GO" id="GO:0006508">
    <property type="term" value="P:proteolysis"/>
    <property type="evidence" value="ECO:0007669"/>
    <property type="project" value="InterPro"/>
</dbReference>
<feature type="region of interest" description="Disordered" evidence="2">
    <location>
        <begin position="225"/>
        <end position="258"/>
    </location>
</feature>
<evidence type="ECO:0000313" key="5">
    <source>
        <dbReference type="Proteomes" id="UP000186914"/>
    </source>
</evidence>
<dbReference type="PANTHER" id="PTHR30624">
    <property type="entry name" value="UNCHARACTERIZED PROTEIN TLDD AND PMBA"/>
    <property type="match status" value="1"/>
</dbReference>
<evidence type="ECO:0000256" key="1">
    <source>
        <dbReference type="ARBA" id="ARBA00005836"/>
    </source>
</evidence>
<accession>A0A1N6W232</accession>
<sequence length="518" mass="56064">MEQLTQGIETAEWVLSRLESEEDVAYAEVGCVGRESTDGSATPEKIRSATDLSQVGVWWRLFAEGSADYRFTTAFEEDHLDNLIERSIRSAKVLDQRLPASYDRGTIHQAVHPGWAVGGSLSDFDAEEKLELVKTALSESVGGLEFDRATASYRDNRIHGVVLTTTDTTVRTTLERASVTVFFAPSDAPKHQRHFGSTAGASFLDSLPGRFEEFATDVREVVEWGSRTEKTDSGTADSMDDDSSAADDSTAVESSAEFGDETEIVFGPRASAELFHQLSHYLEIDCAYFGSSPFSVGDRIGSDDLTIEDTVRAGSWAGLAYDAEGRPTSPVTLVSDGIVRNQLHDMVSAIEEEATPAGSVVPSIGYERPPRIHSRHLDVAAGDASESSLLDGADLFVQSVEPPRIENEATRTKRASSMPPSVLYAKDIAEATPQDFEDEAAEQRIAFPIRIGNAIAGGTREDLLTDGTVFVSLADIPSISGIGVQRETVTGTCSKHRSMLPYAVTAPAIRFTAHVRID</sequence>
<dbReference type="InterPro" id="IPR036059">
    <property type="entry name" value="TldD/PmbA_sf"/>
</dbReference>
<evidence type="ECO:0000313" key="4">
    <source>
        <dbReference type="EMBL" id="SIQ84055.1"/>
    </source>
</evidence>
<dbReference type="InterPro" id="IPR045569">
    <property type="entry name" value="Metalloprtase-TldD/E_C"/>
</dbReference>
<gene>
    <name evidence="4" type="ORF">SAMN05421858_0570</name>
</gene>
<proteinExistence type="inferred from homology"/>
<name>A0A1N6W232_9EURY</name>
<dbReference type="InterPro" id="IPR035068">
    <property type="entry name" value="TldD/PmbA_N"/>
</dbReference>
<dbReference type="InterPro" id="IPR051463">
    <property type="entry name" value="Peptidase_U62_metallo"/>
</dbReference>
<dbReference type="SUPFAM" id="SSF111283">
    <property type="entry name" value="Putative modulator of DNA gyrase, PmbA/TldD"/>
    <property type="match status" value="1"/>
</dbReference>
<evidence type="ECO:0000256" key="2">
    <source>
        <dbReference type="SAM" id="MobiDB-lite"/>
    </source>
</evidence>
<feature type="domain" description="Metalloprotease TldD/E C-terminal" evidence="3">
    <location>
        <begin position="261"/>
        <end position="394"/>
    </location>
</feature>
<dbReference type="AlphaFoldDB" id="A0A1N6W232"/>
<dbReference type="RefSeq" id="WP_076427755.1">
    <property type="nucleotide sequence ID" value="NZ_FTNO01000001.1"/>
</dbReference>
<dbReference type="GO" id="GO:0008237">
    <property type="term" value="F:metallopeptidase activity"/>
    <property type="evidence" value="ECO:0007669"/>
    <property type="project" value="InterPro"/>
</dbReference>
<keyword evidence="5" id="KW-1185">Reference proteome</keyword>
<dbReference type="GO" id="GO:0005829">
    <property type="term" value="C:cytosol"/>
    <property type="evidence" value="ECO:0007669"/>
    <property type="project" value="TreeGrafter"/>
</dbReference>
<feature type="compositionally biased region" description="Low complexity" evidence="2">
    <location>
        <begin position="246"/>
        <end position="256"/>
    </location>
</feature>
<reference evidence="5" key="1">
    <citation type="submission" date="2017-01" db="EMBL/GenBank/DDBJ databases">
        <authorList>
            <person name="Varghese N."/>
            <person name="Submissions S."/>
        </authorList>
    </citation>
    <scope>NUCLEOTIDE SEQUENCE [LARGE SCALE GENOMIC DNA]</scope>
    <source>
        <strain evidence="5">CGMCC 1.7737</strain>
    </source>
</reference>
<comment type="similarity">
    <text evidence="1">Belongs to the peptidase U62 family.</text>
</comment>
<protein>
    <submittedName>
        <fullName evidence="4">TldD protein</fullName>
    </submittedName>
</protein>
<dbReference type="Proteomes" id="UP000186914">
    <property type="component" value="Unassembled WGS sequence"/>
</dbReference>
<evidence type="ECO:0000259" key="3">
    <source>
        <dbReference type="Pfam" id="PF19289"/>
    </source>
</evidence>
<dbReference type="Pfam" id="PF19289">
    <property type="entry name" value="PmbA_TldD_3rd"/>
    <property type="match status" value="1"/>
</dbReference>